<dbReference type="PANTHER" id="PTHR35083:SF1">
    <property type="entry name" value="RGD1565685 PROTEIN"/>
    <property type="match status" value="1"/>
</dbReference>
<proteinExistence type="predicted"/>
<accession>A0A8C9LLM0</accession>
<name>A0A8C9LLM0_9PRIM</name>
<reference evidence="2" key="2">
    <citation type="submission" date="2025-09" db="UniProtKB">
        <authorList>
            <consortium name="Ensembl"/>
        </authorList>
    </citation>
    <scope>IDENTIFICATION</scope>
</reference>
<keyword evidence="3" id="KW-1185">Reference proteome</keyword>
<evidence type="ECO:0000256" key="1">
    <source>
        <dbReference type="SAM" id="MobiDB-lite"/>
    </source>
</evidence>
<dbReference type="Ensembl" id="ENSPTET00000016288.1">
    <property type="protein sequence ID" value="ENSPTEP00000010775.1"/>
    <property type="gene ID" value="ENSPTEG00000012166.1"/>
</dbReference>
<feature type="region of interest" description="Disordered" evidence="1">
    <location>
        <begin position="33"/>
        <end position="98"/>
    </location>
</feature>
<dbReference type="Pfam" id="PF15112">
    <property type="entry name" value="DUF4559"/>
    <property type="match status" value="1"/>
</dbReference>
<feature type="compositionally biased region" description="Low complexity" evidence="1">
    <location>
        <begin position="75"/>
        <end position="98"/>
    </location>
</feature>
<dbReference type="Proteomes" id="UP000694416">
    <property type="component" value="Unplaced"/>
</dbReference>
<dbReference type="AlphaFoldDB" id="A0A8C9LLM0"/>
<dbReference type="PANTHER" id="PTHR35083">
    <property type="entry name" value="RGD1565685 PROTEIN"/>
    <property type="match status" value="1"/>
</dbReference>
<reference evidence="2" key="1">
    <citation type="submission" date="2025-08" db="UniProtKB">
        <authorList>
            <consortium name="Ensembl"/>
        </authorList>
    </citation>
    <scope>IDENTIFICATION</scope>
</reference>
<evidence type="ECO:0000313" key="2">
    <source>
        <dbReference type="Ensembl" id="ENSPTEP00000010775.1"/>
    </source>
</evidence>
<dbReference type="InterPro" id="IPR027897">
    <property type="entry name" value="DUF4559"/>
</dbReference>
<evidence type="ECO:0000313" key="3">
    <source>
        <dbReference type="Proteomes" id="UP000694416"/>
    </source>
</evidence>
<sequence>MCPEHLVHLYNKKKLKQKCPTLGEEVELDADRISGGRRRSKGFPIAAASPSTKVLRRQTSPKWGGADVPRKSRRPAPGSVAPRRAGAGAAASGTSQAPRLRTAVSRACALPSAAPAHCRQPRLRTAVRHAPQSPGYKRGDMVLSELAARLNCAEYKNWVKAGHCLLLLRSCLQGFVGREVLSFHHGLLAAAPGLGPRAVCRGGSRCSPRARQFQPQCQVCAEWKQEILRHHVNRNGDVHWGNCRPGRWPVDAWEVAKAFMPRGLADKRGPEECDAVALLSLINSCDHFVVDRKKVTEVIKCRNEIMHSSEMKVSSMWLRDFQMKIQNFLNEFRNIPEIVAVYSRIEQLLTSDWAVHIPEEDQRDGCECETGTYLSESQVNEIEMQLLKEKLQEIYLQAEEQEVLPEEVKEKCYRLRVSKQHKERFWGGRVAHLNK</sequence>
<feature type="compositionally biased region" description="Polar residues" evidence="1">
    <location>
        <begin position="49"/>
        <end position="61"/>
    </location>
</feature>
<organism evidence="2 3">
    <name type="scientific">Piliocolobus tephrosceles</name>
    <name type="common">Ugandan red Colobus</name>
    <dbReference type="NCBI Taxonomy" id="591936"/>
    <lineage>
        <taxon>Eukaryota</taxon>
        <taxon>Metazoa</taxon>
        <taxon>Chordata</taxon>
        <taxon>Craniata</taxon>
        <taxon>Vertebrata</taxon>
        <taxon>Euteleostomi</taxon>
        <taxon>Mammalia</taxon>
        <taxon>Eutheria</taxon>
        <taxon>Euarchontoglires</taxon>
        <taxon>Primates</taxon>
        <taxon>Haplorrhini</taxon>
        <taxon>Catarrhini</taxon>
        <taxon>Cercopithecidae</taxon>
        <taxon>Colobinae</taxon>
        <taxon>Piliocolobus</taxon>
    </lineage>
</organism>
<protein>
    <submittedName>
        <fullName evidence="2">Chromosome X open reading frame 38</fullName>
    </submittedName>
</protein>